<keyword evidence="2" id="KW-1185">Reference proteome</keyword>
<evidence type="ECO:0000313" key="1">
    <source>
        <dbReference type="EMBL" id="CCF18031.1"/>
    </source>
</evidence>
<gene>
    <name evidence="1" type="ORF">NT26_0307</name>
</gene>
<proteinExistence type="predicted"/>
<accession>L0NB65</accession>
<sequence>MRYLLSGSCKAPGHYGRDVALSLVVPIGFNSAQLAPYATVW</sequence>
<protein>
    <submittedName>
        <fullName evidence="1">Uncharacterized protein</fullName>
    </submittedName>
</protein>
<evidence type="ECO:0000313" key="2">
    <source>
        <dbReference type="Proteomes" id="UP000010792"/>
    </source>
</evidence>
<organism evidence="1 2">
    <name type="scientific">Pseudorhizobium banfieldiae</name>
    <dbReference type="NCBI Taxonomy" id="1125847"/>
    <lineage>
        <taxon>Bacteria</taxon>
        <taxon>Pseudomonadati</taxon>
        <taxon>Pseudomonadota</taxon>
        <taxon>Alphaproteobacteria</taxon>
        <taxon>Hyphomicrobiales</taxon>
        <taxon>Rhizobiaceae</taxon>
        <taxon>Rhizobium/Agrobacterium group</taxon>
        <taxon>Pseudorhizobium</taxon>
    </lineage>
</organism>
<dbReference type="EMBL" id="FO082820">
    <property type="protein sequence ID" value="CCF18031.1"/>
    <property type="molecule type" value="Genomic_DNA"/>
</dbReference>
<dbReference type="Proteomes" id="UP000010792">
    <property type="component" value="Chromosome"/>
</dbReference>
<dbReference type="KEGG" id="rht:NT26_0307"/>
<reference evidence="1 2" key="1">
    <citation type="journal article" date="2013" name="Genome Biol. Evol.">
        <title>Life in an arsenic-containing gold mine: genome and physiology of the autotrophic arsenite-oxidizing bacterium rhizobium sp. NT-26.</title>
        <authorList>
            <person name="Andres J."/>
            <person name="Arsene-Ploetze F."/>
            <person name="Barbe V."/>
            <person name="Brochier-Armanet C."/>
            <person name="Cleiss-Arnold J."/>
            <person name="Coppee J.Y."/>
            <person name="Dillies M.A."/>
            <person name="Geist"/>
            <person name="L"/>
            <person name="Joublin A."/>
            <person name="Koechler S."/>
            <person name="Lassalle F."/>
            <person name="Marchal M."/>
            <person name="Medigue C."/>
            <person name="Muller D."/>
            <person name="Nesme X."/>
            <person name="Plewniak F."/>
            <person name="Proux C."/>
            <person name="Ramirez-Bahena M.H."/>
            <person name="Schenowitz C."/>
            <person name="Sismeiro O."/>
            <person name="Vallenet D."/>
            <person name="Santini J.M."/>
            <person name="Bertin P.N."/>
        </authorList>
    </citation>
    <scope>NUCLEOTIDE SEQUENCE [LARGE SCALE GENOMIC DNA]</scope>
    <source>
        <strain evidence="1 2">NT-26</strain>
    </source>
</reference>
<dbReference type="AlphaFoldDB" id="L0NB65"/>
<name>L0NB65_9HYPH</name>
<dbReference type="STRING" id="1125847.NT26_0307"/>